<dbReference type="EMBL" id="QFPX01000006">
    <property type="protein sequence ID" value="PZQ55277.1"/>
    <property type="molecule type" value="Genomic_DNA"/>
</dbReference>
<feature type="compositionally biased region" description="Basic and acidic residues" evidence="1">
    <location>
        <begin position="223"/>
        <end position="260"/>
    </location>
</feature>
<dbReference type="Pfam" id="PF13730">
    <property type="entry name" value="HTH_36"/>
    <property type="match status" value="1"/>
</dbReference>
<dbReference type="Proteomes" id="UP000249082">
    <property type="component" value="Unassembled WGS sequence"/>
</dbReference>
<feature type="compositionally biased region" description="Basic and acidic residues" evidence="1">
    <location>
        <begin position="125"/>
        <end position="155"/>
    </location>
</feature>
<dbReference type="InterPro" id="IPR036390">
    <property type="entry name" value="WH_DNA-bd_sf"/>
</dbReference>
<protein>
    <recommendedName>
        <fullName evidence="4">Helix-turn-helix domain-containing protein</fullName>
    </recommendedName>
</protein>
<dbReference type="InterPro" id="IPR036388">
    <property type="entry name" value="WH-like_DNA-bd_sf"/>
</dbReference>
<dbReference type="SUPFAM" id="SSF46785">
    <property type="entry name" value="Winged helix' DNA-binding domain"/>
    <property type="match status" value="1"/>
</dbReference>
<feature type="region of interest" description="Disordered" evidence="1">
    <location>
        <begin position="220"/>
        <end position="274"/>
    </location>
</feature>
<evidence type="ECO:0000256" key="1">
    <source>
        <dbReference type="SAM" id="MobiDB-lite"/>
    </source>
</evidence>
<feature type="region of interest" description="Disordered" evidence="1">
    <location>
        <begin position="101"/>
        <end position="160"/>
    </location>
</feature>
<accession>A0A2W5QCN4</accession>
<name>A0A2W5QCN4_9SPHN</name>
<proteinExistence type="predicted"/>
<reference evidence="2 3" key="1">
    <citation type="submission" date="2017-08" db="EMBL/GenBank/DDBJ databases">
        <title>Infants hospitalized years apart are colonized by the same room-sourced microbial strains.</title>
        <authorList>
            <person name="Brooks B."/>
            <person name="Olm M.R."/>
            <person name="Firek B.A."/>
            <person name="Baker R."/>
            <person name="Thomas B.C."/>
            <person name="Morowitz M.J."/>
            <person name="Banfield J.F."/>
        </authorList>
    </citation>
    <scope>NUCLEOTIDE SEQUENCE [LARGE SCALE GENOMIC DNA]</scope>
    <source>
        <strain evidence="2">S2_005_002_R2_33</strain>
    </source>
</reference>
<evidence type="ECO:0008006" key="4">
    <source>
        <dbReference type="Google" id="ProtNLM"/>
    </source>
</evidence>
<evidence type="ECO:0000313" key="3">
    <source>
        <dbReference type="Proteomes" id="UP000249082"/>
    </source>
</evidence>
<organism evidence="2 3">
    <name type="scientific">Novosphingobium pentaromativorans</name>
    <dbReference type="NCBI Taxonomy" id="205844"/>
    <lineage>
        <taxon>Bacteria</taxon>
        <taxon>Pseudomonadati</taxon>
        <taxon>Pseudomonadota</taxon>
        <taxon>Alphaproteobacteria</taxon>
        <taxon>Sphingomonadales</taxon>
        <taxon>Sphingomonadaceae</taxon>
        <taxon>Novosphingobium</taxon>
    </lineage>
</organism>
<comment type="caution">
    <text evidence="2">The sequence shown here is derived from an EMBL/GenBank/DDBJ whole genome shotgun (WGS) entry which is preliminary data.</text>
</comment>
<evidence type="ECO:0000313" key="2">
    <source>
        <dbReference type="EMBL" id="PZQ55277.1"/>
    </source>
</evidence>
<dbReference type="Gene3D" id="1.10.10.10">
    <property type="entry name" value="Winged helix-like DNA-binding domain superfamily/Winged helix DNA-binding domain"/>
    <property type="match status" value="1"/>
</dbReference>
<dbReference type="AlphaFoldDB" id="A0A2W5QCN4"/>
<sequence length="274" mass="30074">MSVRVMTEVWNLQLPDSQKIVLLALADAANDEGHCWPSMASLARKCSKGQRTVQGVIKTLVSAGHVTRREVAGRGCEYWVHPVKEGTPAAAAPPQILRRARNAPRNRRGGPPQPLPDTPAATADKPSENHKEPSLDASHPRDARPAGKPNDEKPSKAKTVIPDWIPVEPWNGYLEMRKRIGKAPTDRAIELMIGKLDRWRADGHDPGAILDTATEHNWTGLYEPKEPRNAKRNDGSPDDWRGSARSREPDRRDGFTRSLDETIAGGRAGCAPVG</sequence>
<gene>
    <name evidence="2" type="ORF">DI555_07975</name>
</gene>